<evidence type="ECO:0000313" key="7">
    <source>
        <dbReference type="Proteomes" id="UP000285301"/>
    </source>
</evidence>
<comment type="caution">
    <text evidence="6">The sequence shown here is derived from an EMBL/GenBank/DDBJ whole genome shotgun (WGS) entry which is preliminary data.</text>
</comment>
<dbReference type="GO" id="GO:0031422">
    <property type="term" value="C:RecQ family helicase-topoisomerase III complex"/>
    <property type="evidence" value="ECO:0007669"/>
    <property type="project" value="TreeGrafter"/>
</dbReference>
<dbReference type="Gene3D" id="2.40.50.770">
    <property type="entry name" value="RecQ-mediated genome instability protein Rmi1, C-terminal domain"/>
    <property type="match status" value="1"/>
</dbReference>
<evidence type="ECO:0000313" key="6">
    <source>
        <dbReference type="EMBL" id="RWS06814.1"/>
    </source>
</evidence>
<name>A0A3S4QRG7_9ACAR</name>
<dbReference type="OrthoDB" id="341511at2759"/>
<dbReference type="PANTHER" id="PTHR14790:SF15">
    <property type="entry name" value="RECQ-MEDIATED GENOME INSTABILITY PROTEIN 1"/>
    <property type="match status" value="1"/>
</dbReference>
<reference evidence="6 7" key="1">
    <citation type="journal article" date="2018" name="Gigascience">
        <title>Genomes of trombidid mites reveal novel predicted allergens and laterally-transferred genes associated with secondary metabolism.</title>
        <authorList>
            <person name="Dong X."/>
            <person name="Chaisiri K."/>
            <person name="Xia D."/>
            <person name="Armstrong S.D."/>
            <person name="Fang Y."/>
            <person name="Donnelly M.J."/>
            <person name="Kadowaki T."/>
            <person name="McGarry J.W."/>
            <person name="Darby A.C."/>
            <person name="Makepeace B.L."/>
        </authorList>
    </citation>
    <scope>NUCLEOTIDE SEQUENCE [LARGE SCALE GENOMIC DNA]</scope>
    <source>
        <strain evidence="6">UoL-WK</strain>
    </source>
</reference>
<dbReference type="InterPro" id="IPR013894">
    <property type="entry name" value="RMI1_OB"/>
</dbReference>
<evidence type="ECO:0000256" key="2">
    <source>
        <dbReference type="ARBA" id="ARBA00018987"/>
    </source>
</evidence>
<dbReference type="Proteomes" id="UP000285301">
    <property type="component" value="Unassembled WGS sequence"/>
</dbReference>
<comment type="similarity">
    <text evidence="1">Belongs to the RMI1 family.</text>
</comment>
<dbReference type="PANTHER" id="PTHR14790">
    <property type="entry name" value="RECQ-MEDIATED GENOME INSTABILITY PROTEIN 1 RMI1"/>
    <property type="match status" value="1"/>
</dbReference>
<evidence type="ECO:0000259" key="3">
    <source>
        <dbReference type="Pfam" id="PF08585"/>
    </source>
</evidence>
<dbReference type="Pfam" id="PF08585">
    <property type="entry name" value="RMI1_N_C"/>
    <property type="match status" value="1"/>
</dbReference>
<dbReference type="GO" id="GO:0016604">
    <property type="term" value="C:nuclear body"/>
    <property type="evidence" value="ECO:0007669"/>
    <property type="project" value="TreeGrafter"/>
</dbReference>
<dbReference type="SMART" id="SM01161">
    <property type="entry name" value="DUF1767"/>
    <property type="match status" value="1"/>
</dbReference>
<dbReference type="EMBL" id="NCKU01003868">
    <property type="protein sequence ID" value="RWS06795.1"/>
    <property type="molecule type" value="Genomic_DNA"/>
</dbReference>
<dbReference type="InterPro" id="IPR049363">
    <property type="entry name" value="RMI1_N"/>
</dbReference>
<evidence type="ECO:0000259" key="4">
    <source>
        <dbReference type="Pfam" id="PF21000"/>
    </source>
</evidence>
<keyword evidence="7" id="KW-1185">Reference proteome</keyword>
<gene>
    <name evidence="5" type="ORF">B4U79_01538</name>
    <name evidence="6" type="ORF">B4U79_01564</name>
</gene>
<evidence type="ECO:0000256" key="1">
    <source>
        <dbReference type="ARBA" id="ARBA00006395"/>
    </source>
</evidence>
<sequence>MSADKFNELKRELSEKHINVSDEWLQSTINSFGISANINVNHIYRKWLNSDLRMNICDHICCDHFSSNAFDLSLARREIHGFHCVQLISVENSSAPLIDEYNAFLELDDDKNEDLYSQTTEKEVEEFRAKSKVKGPRLLSFILTNGKCEFKAIEYKPIDFLNDSLPIGLKLLLKGPLEIQMGIMFLTCQNVEILGGKV</sequence>
<feature type="domain" description="RMI1 N-terminal" evidence="4">
    <location>
        <begin position="14"/>
        <end position="53"/>
    </location>
</feature>
<protein>
    <recommendedName>
        <fullName evidence="2">RecQ-mediated genome instability protein 1</fullName>
    </recommendedName>
</protein>
<dbReference type="InterPro" id="IPR042470">
    <property type="entry name" value="RMI1_N_C_sf"/>
</dbReference>
<organism evidence="6 7">
    <name type="scientific">Dinothrombium tinctorium</name>
    <dbReference type="NCBI Taxonomy" id="1965070"/>
    <lineage>
        <taxon>Eukaryota</taxon>
        <taxon>Metazoa</taxon>
        <taxon>Ecdysozoa</taxon>
        <taxon>Arthropoda</taxon>
        <taxon>Chelicerata</taxon>
        <taxon>Arachnida</taxon>
        <taxon>Acari</taxon>
        <taxon>Acariformes</taxon>
        <taxon>Trombidiformes</taxon>
        <taxon>Prostigmata</taxon>
        <taxon>Anystina</taxon>
        <taxon>Parasitengona</taxon>
        <taxon>Trombidioidea</taxon>
        <taxon>Trombidiidae</taxon>
        <taxon>Dinothrombium</taxon>
    </lineage>
</organism>
<dbReference type="AlphaFoldDB" id="A0A3S4QRG7"/>
<accession>A0A3S4QRG7</accession>
<dbReference type="STRING" id="1965070.A0A3S4QRG7"/>
<evidence type="ECO:0000313" key="5">
    <source>
        <dbReference type="EMBL" id="RWS06795.1"/>
    </source>
</evidence>
<dbReference type="EMBL" id="NCKU01003860">
    <property type="protein sequence ID" value="RWS06814.1"/>
    <property type="molecule type" value="Genomic_DNA"/>
</dbReference>
<reference evidence="6" key="2">
    <citation type="submission" date="2018-11" db="EMBL/GenBank/DDBJ databases">
        <title>Trombidioid mite genomics.</title>
        <authorList>
            <person name="Dong X."/>
        </authorList>
    </citation>
    <scope>NUCLEOTIDE SEQUENCE</scope>
    <source>
        <strain evidence="6">UoL-WK</strain>
    </source>
</reference>
<dbReference type="GO" id="GO:0000724">
    <property type="term" value="P:double-strand break repair via homologous recombination"/>
    <property type="evidence" value="ECO:0007669"/>
    <property type="project" value="TreeGrafter"/>
</dbReference>
<dbReference type="Pfam" id="PF21000">
    <property type="entry name" value="RMI1_N_N"/>
    <property type="match status" value="1"/>
</dbReference>
<feature type="domain" description="RecQ mediated genome instability protein 1 OB-fold" evidence="3">
    <location>
        <begin position="79"/>
        <end position="198"/>
    </location>
</feature>
<proteinExistence type="inferred from homology"/>
<dbReference type="GO" id="GO:0000712">
    <property type="term" value="P:resolution of meiotic recombination intermediates"/>
    <property type="evidence" value="ECO:0007669"/>
    <property type="project" value="TreeGrafter"/>
</dbReference>